<feature type="compositionally biased region" description="Low complexity" evidence="1">
    <location>
        <begin position="177"/>
        <end position="194"/>
    </location>
</feature>
<dbReference type="RefSeq" id="WP_133741052.1">
    <property type="nucleotide sequence ID" value="NZ_SNYN01000005.1"/>
</dbReference>
<evidence type="ECO:0000256" key="1">
    <source>
        <dbReference type="SAM" id="MobiDB-lite"/>
    </source>
</evidence>
<evidence type="ECO:0000313" key="2">
    <source>
        <dbReference type="EMBL" id="TDQ52929.1"/>
    </source>
</evidence>
<name>A0A4R6V405_9ACTN</name>
<evidence type="ECO:0000313" key="3">
    <source>
        <dbReference type="Proteomes" id="UP000295281"/>
    </source>
</evidence>
<dbReference type="OrthoDB" id="3436557at2"/>
<organism evidence="2 3">
    <name type="scientific">Actinorugispora endophytica</name>
    <dbReference type="NCBI Taxonomy" id="1605990"/>
    <lineage>
        <taxon>Bacteria</taxon>
        <taxon>Bacillati</taxon>
        <taxon>Actinomycetota</taxon>
        <taxon>Actinomycetes</taxon>
        <taxon>Streptosporangiales</taxon>
        <taxon>Nocardiopsidaceae</taxon>
        <taxon>Actinorugispora</taxon>
    </lineage>
</organism>
<feature type="compositionally biased region" description="Pro residues" evidence="1">
    <location>
        <begin position="195"/>
        <end position="216"/>
    </location>
</feature>
<keyword evidence="3" id="KW-1185">Reference proteome</keyword>
<reference evidence="2 3" key="1">
    <citation type="submission" date="2019-03" db="EMBL/GenBank/DDBJ databases">
        <title>Genomic Encyclopedia of Type Strains, Phase IV (KMG-IV): sequencing the most valuable type-strain genomes for metagenomic binning, comparative biology and taxonomic classification.</title>
        <authorList>
            <person name="Goeker M."/>
        </authorList>
    </citation>
    <scope>NUCLEOTIDE SEQUENCE [LARGE SCALE GENOMIC DNA]</scope>
    <source>
        <strain evidence="2 3">DSM 46770</strain>
    </source>
</reference>
<accession>A0A4R6V405</accession>
<gene>
    <name evidence="2" type="ORF">EV190_10546</name>
</gene>
<sequence>MLTPDQYTEAVRRRLHGTRARVMEDQQVGPGRVLVGIRSENVMLTPVSTYVVVARTEFATGAMLRDFCRHADAYARRLAGGGVGWVSGACTIAAVVAGGADHDAQQFAGQQAQVGWGTTLRPVVVDLGSGNVVTNLSTGFVGALAVNSVNENVRRYFPLPAEAYAELGHARGGAPGRGPSAPHPHQTPHQTRPPHGAPPPHAPQPPPPPPDGYRRY</sequence>
<comment type="caution">
    <text evidence="2">The sequence shown here is derived from an EMBL/GenBank/DDBJ whole genome shotgun (WGS) entry which is preliminary data.</text>
</comment>
<dbReference type="AlphaFoldDB" id="A0A4R6V405"/>
<proteinExistence type="predicted"/>
<dbReference type="EMBL" id="SNYN01000005">
    <property type="protein sequence ID" value="TDQ52929.1"/>
    <property type="molecule type" value="Genomic_DNA"/>
</dbReference>
<dbReference type="Proteomes" id="UP000295281">
    <property type="component" value="Unassembled WGS sequence"/>
</dbReference>
<protein>
    <submittedName>
        <fullName evidence="2">Uncharacterized protein</fullName>
    </submittedName>
</protein>
<feature type="region of interest" description="Disordered" evidence="1">
    <location>
        <begin position="169"/>
        <end position="216"/>
    </location>
</feature>